<name>A0AAV7U368_PLEWA</name>
<feature type="compositionally biased region" description="Basic and acidic residues" evidence="1">
    <location>
        <begin position="97"/>
        <end position="111"/>
    </location>
</feature>
<organism evidence="2 3">
    <name type="scientific">Pleurodeles waltl</name>
    <name type="common">Iberian ribbed newt</name>
    <dbReference type="NCBI Taxonomy" id="8319"/>
    <lineage>
        <taxon>Eukaryota</taxon>
        <taxon>Metazoa</taxon>
        <taxon>Chordata</taxon>
        <taxon>Craniata</taxon>
        <taxon>Vertebrata</taxon>
        <taxon>Euteleostomi</taxon>
        <taxon>Amphibia</taxon>
        <taxon>Batrachia</taxon>
        <taxon>Caudata</taxon>
        <taxon>Salamandroidea</taxon>
        <taxon>Salamandridae</taxon>
        <taxon>Pleurodelinae</taxon>
        <taxon>Pleurodeles</taxon>
    </lineage>
</organism>
<protein>
    <submittedName>
        <fullName evidence="2">Uncharacterized protein</fullName>
    </submittedName>
</protein>
<proteinExistence type="predicted"/>
<gene>
    <name evidence="2" type="ORF">NDU88_000338</name>
</gene>
<dbReference type="EMBL" id="JANPWB010000005">
    <property type="protein sequence ID" value="KAJ1183520.1"/>
    <property type="molecule type" value="Genomic_DNA"/>
</dbReference>
<evidence type="ECO:0000313" key="3">
    <source>
        <dbReference type="Proteomes" id="UP001066276"/>
    </source>
</evidence>
<evidence type="ECO:0000256" key="1">
    <source>
        <dbReference type="SAM" id="MobiDB-lite"/>
    </source>
</evidence>
<keyword evidence="3" id="KW-1185">Reference proteome</keyword>
<feature type="region of interest" description="Disordered" evidence="1">
    <location>
        <begin position="97"/>
        <end position="202"/>
    </location>
</feature>
<dbReference type="AlphaFoldDB" id="A0AAV7U368"/>
<accession>A0AAV7U368</accession>
<sequence>MHRAPILTFTATSVSSHCKSSMPHVCVKENEEQADPLRHVTASRLKLGDLVLVHQRQMRKSDSPSSSQPLKITDIKGSVITAVAGSYSITRYSSHFREFREDEEGETRSRAEQQPPCEDDGEPTRASLPNGEGPLRAEDTSKEKGHGNESSQPMRASRRTKRLIEELRGLTRRTAAESVSCDVSTRGALQELSLPRSTSLDW</sequence>
<evidence type="ECO:0000313" key="2">
    <source>
        <dbReference type="EMBL" id="KAJ1183520.1"/>
    </source>
</evidence>
<dbReference type="Proteomes" id="UP001066276">
    <property type="component" value="Chromosome 3_1"/>
</dbReference>
<comment type="caution">
    <text evidence="2">The sequence shown here is derived from an EMBL/GenBank/DDBJ whole genome shotgun (WGS) entry which is preliminary data.</text>
</comment>
<reference evidence="2" key="1">
    <citation type="journal article" date="2022" name="bioRxiv">
        <title>Sequencing and chromosome-scale assembly of the giantPleurodeles waltlgenome.</title>
        <authorList>
            <person name="Brown T."/>
            <person name="Elewa A."/>
            <person name="Iarovenko S."/>
            <person name="Subramanian E."/>
            <person name="Araus A.J."/>
            <person name="Petzold A."/>
            <person name="Susuki M."/>
            <person name="Suzuki K.-i.T."/>
            <person name="Hayashi T."/>
            <person name="Toyoda A."/>
            <person name="Oliveira C."/>
            <person name="Osipova E."/>
            <person name="Leigh N.D."/>
            <person name="Simon A."/>
            <person name="Yun M.H."/>
        </authorList>
    </citation>
    <scope>NUCLEOTIDE SEQUENCE</scope>
    <source>
        <strain evidence="2">20211129_DDA</strain>
        <tissue evidence="2">Liver</tissue>
    </source>
</reference>
<feature type="compositionally biased region" description="Basic and acidic residues" evidence="1">
    <location>
        <begin position="135"/>
        <end position="147"/>
    </location>
</feature>